<dbReference type="InterPro" id="IPR013517">
    <property type="entry name" value="FG-GAP"/>
</dbReference>
<dbReference type="SMART" id="SM00191">
    <property type="entry name" value="Int_alpha"/>
    <property type="match status" value="5"/>
</dbReference>
<feature type="chain" id="PRO_5046702401" description="Integrin-like protein" evidence="5">
    <location>
        <begin position="31"/>
        <end position="464"/>
    </location>
</feature>
<evidence type="ECO:0000256" key="5">
    <source>
        <dbReference type="SAM" id="SignalP"/>
    </source>
</evidence>
<evidence type="ECO:0000256" key="1">
    <source>
        <dbReference type="ARBA" id="ARBA00022729"/>
    </source>
</evidence>
<accession>A0ABS6YP73</accession>
<dbReference type="Proteomes" id="UP001197114">
    <property type="component" value="Unassembled WGS sequence"/>
</dbReference>
<comment type="caution">
    <text evidence="6">The sequence shown here is derived from an EMBL/GenBank/DDBJ whole genome shotgun (WGS) entry which is preliminary data.</text>
</comment>
<keyword evidence="7" id="KW-1185">Reference proteome</keyword>
<dbReference type="SUPFAM" id="SSF69318">
    <property type="entry name" value="Integrin alpha N-terminal domain"/>
    <property type="match status" value="1"/>
</dbReference>
<feature type="region of interest" description="Disordered" evidence="4">
    <location>
        <begin position="76"/>
        <end position="98"/>
    </location>
</feature>
<dbReference type="EMBL" id="WMBF01000167">
    <property type="protein sequence ID" value="MBW5423205.1"/>
    <property type="molecule type" value="Genomic_DNA"/>
</dbReference>
<protein>
    <recommendedName>
        <fullName evidence="8">Integrin-like protein</fullName>
    </recommendedName>
</protein>
<dbReference type="PANTHER" id="PTHR23220">
    <property type="entry name" value="INTEGRIN ALPHA"/>
    <property type="match status" value="1"/>
</dbReference>
<sequence length="464" mass="46958">MRARNLAVTATVAALAAAGLTLPLAGPASAASVLKDDFNGDGYRDLAIGSPRTNSVTVTFGSASGLAANRATTLTQNSRQVPGVTEPEDEFGENVTTGDVNRDGYADLVVGAPGEKVDGRPSGAVTLIWGGKNGFHQGGRVVNSPADTAGRFGEATVWTDFDGDGSQQLAVVSGDNWWYYSDGNEFERPLGLEVDFIPEGTRLDGMVAGNFKQADGISLVLYGERADGGAWTAHMNGGAGDYGYQAEILGEGDDPTATRDAATAGDVNGDGYADLITGNSRDSRAGKGGSVTVRLGGDRKFGAPTTYHQDSAGVPGTDESGDGFGASVSAGDVTGDGLADLAVGAPGETVGGVAGAGGVTLLKSSRGAFTSGKSWHQETSGVPGVAEPGDHFGTSVRLKDINKNGKADLATGATGEDIDTTRDVGAVWSLRGTATGLTSSYATSFNGRDFGVGGVDAGFGHTLR</sequence>
<proteinExistence type="predicted"/>
<dbReference type="RefSeq" id="WP_219689596.1">
    <property type="nucleotide sequence ID" value="NZ_WMBF01000167.1"/>
</dbReference>
<dbReference type="Pfam" id="PF01839">
    <property type="entry name" value="FG-GAP"/>
    <property type="match status" value="5"/>
</dbReference>
<dbReference type="PANTHER" id="PTHR23220:SF122">
    <property type="entry name" value="INTEGRIN ALPHA-PS1"/>
    <property type="match status" value="1"/>
</dbReference>
<evidence type="ECO:0000256" key="4">
    <source>
        <dbReference type="SAM" id="MobiDB-lite"/>
    </source>
</evidence>
<feature type="region of interest" description="Disordered" evidence="4">
    <location>
        <begin position="278"/>
        <end position="315"/>
    </location>
</feature>
<keyword evidence="3" id="KW-0325">Glycoprotein</keyword>
<dbReference type="InterPro" id="IPR013519">
    <property type="entry name" value="Int_alpha_beta-p"/>
</dbReference>
<gene>
    <name evidence="6" type="ORF">GKQ77_16815</name>
</gene>
<keyword evidence="2" id="KW-0677">Repeat</keyword>
<reference evidence="6 7" key="1">
    <citation type="submission" date="2019-11" db="EMBL/GenBank/DDBJ databases">
        <authorList>
            <person name="Ay H."/>
        </authorList>
    </citation>
    <scope>NUCLEOTIDE SEQUENCE [LARGE SCALE GENOMIC DNA]</scope>
    <source>
        <strain evidence="6 7">BG9H</strain>
    </source>
</reference>
<evidence type="ECO:0000256" key="3">
    <source>
        <dbReference type="ARBA" id="ARBA00023180"/>
    </source>
</evidence>
<dbReference type="InterPro" id="IPR028994">
    <property type="entry name" value="Integrin_alpha_N"/>
</dbReference>
<feature type="signal peptide" evidence="5">
    <location>
        <begin position="1"/>
        <end position="30"/>
    </location>
</feature>
<evidence type="ECO:0000256" key="2">
    <source>
        <dbReference type="ARBA" id="ARBA00022737"/>
    </source>
</evidence>
<name>A0ABS6YP73_9ACTN</name>
<dbReference type="PROSITE" id="PS51470">
    <property type="entry name" value="FG_GAP"/>
    <property type="match status" value="3"/>
</dbReference>
<evidence type="ECO:0000313" key="7">
    <source>
        <dbReference type="Proteomes" id="UP001197114"/>
    </source>
</evidence>
<dbReference type="Gene3D" id="2.130.10.130">
    <property type="entry name" value="Integrin alpha, N-terminal"/>
    <property type="match status" value="3"/>
</dbReference>
<keyword evidence="1 5" id="KW-0732">Signal</keyword>
<evidence type="ECO:0000313" key="6">
    <source>
        <dbReference type="EMBL" id="MBW5423205.1"/>
    </source>
</evidence>
<evidence type="ECO:0008006" key="8">
    <source>
        <dbReference type="Google" id="ProtNLM"/>
    </source>
</evidence>
<organism evidence="6 7">
    <name type="scientific">Streptomyces anatolicus</name>
    <dbReference type="NCBI Taxonomy" id="2675858"/>
    <lineage>
        <taxon>Bacteria</taxon>
        <taxon>Bacillati</taxon>
        <taxon>Actinomycetota</taxon>
        <taxon>Actinomycetes</taxon>
        <taxon>Kitasatosporales</taxon>
        <taxon>Streptomycetaceae</taxon>
        <taxon>Streptomyces</taxon>
    </lineage>
</organism>